<dbReference type="InterPro" id="IPR000064">
    <property type="entry name" value="NLP_P60_dom"/>
</dbReference>
<dbReference type="EMBL" id="CAFBLP010000011">
    <property type="protein sequence ID" value="CAB4868271.1"/>
    <property type="molecule type" value="Genomic_DNA"/>
</dbReference>
<dbReference type="AlphaFoldDB" id="A0A6J7DD64"/>
<keyword evidence="3" id="KW-0378">Hydrolase</keyword>
<evidence type="ECO:0000256" key="4">
    <source>
        <dbReference type="ARBA" id="ARBA00022807"/>
    </source>
</evidence>
<accession>A0A6J7DD64</accession>
<evidence type="ECO:0000313" key="6">
    <source>
        <dbReference type="EMBL" id="CAB4868271.1"/>
    </source>
</evidence>
<dbReference type="GO" id="GO:0006508">
    <property type="term" value="P:proteolysis"/>
    <property type="evidence" value="ECO:0007669"/>
    <property type="project" value="UniProtKB-KW"/>
</dbReference>
<proteinExistence type="inferred from homology"/>
<dbReference type="InterPro" id="IPR051794">
    <property type="entry name" value="PG_Endopeptidase_C40"/>
</dbReference>
<dbReference type="SUPFAM" id="SSF54001">
    <property type="entry name" value="Cysteine proteinases"/>
    <property type="match status" value="1"/>
</dbReference>
<evidence type="ECO:0000256" key="2">
    <source>
        <dbReference type="ARBA" id="ARBA00022670"/>
    </source>
</evidence>
<keyword evidence="4" id="KW-0788">Thiol protease</keyword>
<comment type="similarity">
    <text evidence="1">Belongs to the peptidase C40 family.</text>
</comment>
<organism evidence="6">
    <name type="scientific">freshwater metagenome</name>
    <dbReference type="NCBI Taxonomy" id="449393"/>
    <lineage>
        <taxon>unclassified sequences</taxon>
        <taxon>metagenomes</taxon>
        <taxon>ecological metagenomes</taxon>
    </lineage>
</organism>
<evidence type="ECO:0000259" key="5">
    <source>
        <dbReference type="PROSITE" id="PS51935"/>
    </source>
</evidence>
<reference evidence="6" key="1">
    <citation type="submission" date="2020-05" db="EMBL/GenBank/DDBJ databases">
        <authorList>
            <person name="Chiriac C."/>
            <person name="Salcher M."/>
            <person name="Ghai R."/>
            <person name="Kavagutti S V."/>
        </authorList>
    </citation>
    <scope>NUCLEOTIDE SEQUENCE</scope>
</reference>
<feature type="domain" description="NlpC/P60" evidence="5">
    <location>
        <begin position="105"/>
        <end position="220"/>
    </location>
</feature>
<evidence type="ECO:0000256" key="1">
    <source>
        <dbReference type="ARBA" id="ARBA00007074"/>
    </source>
</evidence>
<evidence type="ECO:0000256" key="3">
    <source>
        <dbReference type="ARBA" id="ARBA00022801"/>
    </source>
</evidence>
<dbReference type="PROSITE" id="PS51935">
    <property type="entry name" value="NLPC_P60"/>
    <property type="match status" value="1"/>
</dbReference>
<sequence length="220" mass="23339">MQTIIASSHRSGLRKKFAVVALALTTCLGGVAVAVPAADAAPVIRNDVMAVLAASALTDMQTYLVTGDRETRQRFVASRNGLAVAMSMRLGIDPVRMQVAWASADDTHQKALLAALSQLGVRYRRNMSRAGEGFDCSGLTSYAWAVAGVSIAHQSRTQIRAAVAITAATAQAGDLVYYPGHVMMYLGVDSAIVHAPNSGRTVEVGQLTKRKNVRFGDPTH</sequence>
<dbReference type="Gene3D" id="3.90.1720.10">
    <property type="entry name" value="endopeptidase domain like (from Nostoc punctiforme)"/>
    <property type="match status" value="1"/>
</dbReference>
<keyword evidence="2" id="KW-0645">Protease</keyword>
<dbReference type="PANTHER" id="PTHR47359">
    <property type="entry name" value="PEPTIDOGLYCAN DL-ENDOPEPTIDASE CWLO"/>
    <property type="match status" value="1"/>
</dbReference>
<dbReference type="PANTHER" id="PTHR47359:SF3">
    <property type="entry name" value="NLP_P60 DOMAIN-CONTAINING PROTEIN-RELATED"/>
    <property type="match status" value="1"/>
</dbReference>
<dbReference type="GO" id="GO:0008234">
    <property type="term" value="F:cysteine-type peptidase activity"/>
    <property type="evidence" value="ECO:0007669"/>
    <property type="project" value="UniProtKB-KW"/>
</dbReference>
<dbReference type="InterPro" id="IPR038765">
    <property type="entry name" value="Papain-like_cys_pep_sf"/>
</dbReference>
<gene>
    <name evidence="6" type="ORF">UFOPK3376_00668</name>
</gene>
<name>A0A6J7DD64_9ZZZZ</name>
<protein>
    <submittedName>
        <fullName evidence="6">Unannotated protein</fullName>
    </submittedName>
</protein>
<dbReference type="Pfam" id="PF00877">
    <property type="entry name" value="NLPC_P60"/>
    <property type="match status" value="1"/>
</dbReference>